<dbReference type="EMBL" id="LAZR01008368">
    <property type="protein sequence ID" value="KKM79210.1"/>
    <property type="molecule type" value="Genomic_DNA"/>
</dbReference>
<name>A0A0F9MR73_9ZZZZ</name>
<protein>
    <submittedName>
        <fullName evidence="1">Uncharacterized protein</fullName>
    </submittedName>
</protein>
<gene>
    <name evidence="1" type="ORF">LCGC14_1352280</name>
</gene>
<sequence>MAETSLQLRARWRQEYLSHFRGLGHVTTSERGALAGESIESCDACGLRWLWKPGCDSPQPLPQPLPHDIARGASQALPDGWRIGEPCGDGRWRILSDGEVLDGRSTIGSALMRARELIASGR</sequence>
<organism evidence="1">
    <name type="scientific">marine sediment metagenome</name>
    <dbReference type="NCBI Taxonomy" id="412755"/>
    <lineage>
        <taxon>unclassified sequences</taxon>
        <taxon>metagenomes</taxon>
        <taxon>ecological metagenomes</taxon>
    </lineage>
</organism>
<accession>A0A0F9MR73</accession>
<dbReference type="AlphaFoldDB" id="A0A0F9MR73"/>
<evidence type="ECO:0000313" key="1">
    <source>
        <dbReference type="EMBL" id="KKM79210.1"/>
    </source>
</evidence>
<comment type="caution">
    <text evidence="1">The sequence shown here is derived from an EMBL/GenBank/DDBJ whole genome shotgun (WGS) entry which is preliminary data.</text>
</comment>
<proteinExistence type="predicted"/>
<reference evidence="1" key="1">
    <citation type="journal article" date="2015" name="Nature">
        <title>Complex archaea that bridge the gap between prokaryotes and eukaryotes.</title>
        <authorList>
            <person name="Spang A."/>
            <person name="Saw J.H."/>
            <person name="Jorgensen S.L."/>
            <person name="Zaremba-Niedzwiedzka K."/>
            <person name="Martijn J."/>
            <person name="Lind A.E."/>
            <person name="van Eijk R."/>
            <person name="Schleper C."/>
            <person name="Guy L."/>
            <person name="Ettema T.J."/>
        </authorList>
    </citation>
    <scope>NUCLEOTIDE SEQUENCE</scope>
</reference>